<dbReference type="InterPro" id="IPR000871">
    <property type="entry name" value="Beta-lactam_class-A"/>
</dbReference>
<dbReference type="Proteomes" id="UP000547510">
    <property type="component" value="Unassembled WGS sequence"/>
</dbReference>
<evidence type="ECO:0000256" key="2">
    <source>
        <dbReference type="ARBA" id="ARBA00030171"/>
    </source>
</evidence>
<dbReference type="EMBL" id="JACHJN010000013">
    <property type="protein sequence ID" value="MBB5959856.1"/>
    <property type="molecule type" value="Genomic_DNA"/>
</dbReference>
<dbReference type="AlphaFoldDB" id="A0A841CWW9"/>
<keyword evidence="5" id="KW-1185">Reference proteome</keyword>
<dbReference type="Gene3D" id="3.40.710.10">
    <property type="entry name" value="DD-peptidase/beta-lactamase superfamily"/>
    <property type="match status" value="1"/>
</dbReference>
<reference evidence="4 5" key="1">
    <citation type="submission" date="2020-08" db="EMBL/GenBank/DDBJ databases">
        <title>Genomic Encyclopedia of Type Strains, Phase III (KMG-III): the genomes of soil and plant-associated and newly described type strains.</title>
        <authorList>
            <person name="Whitman W."/>
        </authorList>
    </citation>
    <scope>NUCLEOTIDE SEQUENCE [LARGE SCALE GENOMIC DNA]</scope>
    <source>
        <strain evidence="4 5">CECT 8640</strain>
    </source>
</reference>
<dbReference type="GO" id="GO:0008800">
    <property type="term" value="F:beta-lactamase activity"/>
    <property type="evidence" value="ECO:0007669"/>
    <property type="project" value="InterPro"/>
</dbReference>
<evidence type="ECO:0000313" key="4">
    <source>
        <dbReference type="EMBL" id="MBB5959856.1"/>
    </source>
</evidence>
<dbReference type="GO" id="GO:0046677">
    <property type="term" value="P:response to antibiotic"/>
    <property type="evidence" value="ECO:0007669"/>
    <property type="project" value="InterPro"/>
</dbReference>
<dbReference type="Pfam" id="PF13354">
    <property type="entry name" value="Beta-lactamase2"/>
    <property type="match status" value="1"/>
</dbReference>
<evidence type="ECO:0000313" key="5">
    <source>
        <dbReference type="Proteomes" id="UP000547510"/>
    </source>
</evidence>
<evidence type="ECO:0000256" key="1">
    <source>
        <dbReference type="ARBA" id="ARBA00018879"/>
    </source>
</evidence>
<dbReference type="RefSeq" id="WP_184697231.1">
    <property type="nucleotide sequence ID" value="NZ_JACHJN010000013.1"/>
</dbReference>
<protein>
    <recommendedName>
        <fullName evidence="1">Beta-lactamase</fullName>
    </recommendedName>
    <alternativeName>
        <fullName evidence="2">Penicillinase</fullName>
    </alternativeName>
</protein>
<evidence type="ECO:0000259" key="3">
    <source>
        <dbReference type="Pfam" id="PF13354"/>
    </source>
</evidence>
<dbReference type="SUPFAM" id="SSF56601">
    <property type="entry name" value="beta-lactamase/transpeptidase-like"/>
    <property type="match status" value="1"/>
</dbReference>
<dbReference type="PANTHER" id="PTHR35333">
    <property type="entry name" value="BETA-LACTAMASE"/>
    <property type="match status" value="1"/>
</dbReference>
<feature type="domain" description="Beta-lactamase class A catalytic" evidence="3">
    <location>
        <begin position="49"/>
        <end position="179"/>
    </location>
</feature>
<dbReference type="GO" id="GO:0030655">
    <property type="term" value="P:beta-lactam antibiotic catabolic process"/>
    <property type="evidence" value="ECO:0007669"/>
    <property type="project" value="InterPro"/>
</dbReference>
<dbReference type="InterPro" id="IPR045155">
    <property type="entry name" value="Beta-lactam_cat"/>
</dbReference>
<organism evidence="4 5">
    <name type="scientific">Saccharothrix tamanrassetensis</name>
    <dbReference type="NCBI Taxonomy" id="1051531"/>
    <lineage>
        <taxon>Bacteria</taxon>
        <taxon>Bacillati</taxon>
        <taxon>Actinomycetota</taxon>
        <taxon>Actinomycetes</taxon>
        <taxon>Pseudonocardiales</taxon>
        <taxon>Pseudonocardiaceae</taxon>
        <taxon>Saccharothrix</taxon>
    </lineage>
</organism>
<gene>
    <name evidence="4" type="ORF">FHS29_006478</name>
</gene>
<accession>A0A841CWW9</accession>
<proteinExistence type="predicted"/>
<dbReference type="InterPro" id="IPR006311">
    <property type="entry name" value="TAT_signal"/>
</dbReference>
<comment type="caution">
    <text evidence="4">The sequence shown here is derived from an EMBL/GenBank/DDBJ whole genome shotgun (WGS) entry which is preliminary data.</text>
</comment>
<name>A0A841CWW9_9PSEU</name>
<dbReference type="InterPro" id="IPR012338">
    <property type="entry name" value="Beta-lactam/transpept-like"/>
</dbReference>
<sequence length="338" mass="37182">MLLTRRHLLSAFGVAGGTLLLPSPPVAAREDQPDDWLRWLRANRQHAAVVVDDGRGGRVAHRPHERQPLASAVKVVHLAGYGSAVGRGLAGPDERVAVGEWEKYYLALDGGAHQQALKTLDLKSSNGHTADDPHATVTLDDLARVMVRHSDNAAADYLRHRLGERTLRHAAIRAGWPDAPVPSILGTWLRLVLDREVDPERYLGDPRLQLEVIGRFRDVPKTYDGQRPWARGTWRGTAAGLHRLHRSLDRFPAALRHLENDPDLPPGVAGIGFKGGSLPGIVTVGLRVRWQDGRVGTAAVLTEEVDEQRFRTAASLVDLVRRALLDPAVLREFQVSLS</sequence>
<dbReference type="PANTHER" id="PTHR35333:SF3">
    <property type="entry name" value="BETA-LACTAMASE-TYPE TRANSPEPTIDASE FOLD CONTAINING PROTEIN"/>
    <property type="match status" value="1"/>
</dbReference>
<dbReference type="PROSITE" id="PS51318">
    <property type="entry name" value="TAT"/>
    <property type="match status" value="1"/>
</dbReference>